<keyword evidence="4" id="KW-1185">Reference proteome</keyword>
<name>A0ABQ4LB28_9BACL</name>
<evidence type="ECO:0000256" key="1">
    <source>
        <dbReference type="SAM" id="MobiDB-lite"/>
    </source>
</evidence>
<evidence type="ECO:0008006" key="5">
    <source>
        <dbReference type="Google" id="ProtNLM"/>
    </source>
</evidence>
<organism evidence="3 4">
    <name type="scientific">Paenibacillus cineris</name>
    <dbReference type="NCBI Taxonomy" id="237530"/>
    <lineage>
        <taxon>Bacteria</taxon>
        <taxon>Bacillati</taxon>
        <taxon>Bacillota</taxon>
        <taxon>Bacilli</taxon>
        <taxon>Bacillales</taxon>
        <taxon>Paenibacillaceae</taxon>
        <taxon>Paenibacillus</taxon>
    </lineage>
</organism>
<proteinExistence type="predicted"/>
<protein>
    <recommendedName>
        <fullName evidence="5">Copper amine oxidase-like N-terminal domain-containing protein</fullName>
    </recommendedName>
</protein>
<gene>
    <name evidence="3" type="ORF">J21TS7_21010</name>
</gene>
<dbReference type="EMBL" id="BORU01000001">
    <property type="protein sequence ID" value="GIO53783.1"/>
    <property type="molecule type" value="Genomic_DNA"/>
</dbReference>
<evidence type="ECO:0000313" key="3">
    <source>
        <dbReference type="EMBL" id="GIO53783.1"/>
    </source>
</evidence>
<feature type="region of interest" description="Disordered" evidence="1">
    <location>
        <begin position="36"/>
        <end position="57"/>
    </location>
</feature>
<feature type="signal peptide" evidence="2">
    <location>
        <begin position="1"/>
        <end position="33"/>
    </location>
</feature>
<sequence>MMNKKHKRKASLLFAALLTAAGTAVVPSPSVQAEEAPAAAVQADRAQSKGVSNSQATQTPELKWDFRAEFYDKGTGRAYYDASAYDGEQYDNRTVFRDPNGKWNALEEGISVTWSYGLKKPILIGKGLGDYLNGLFSTVFDPAQETGTTGVFFIGGKDNRSGLHYIKNYEIGQDAQQNWYSTSFFSVFLRTGDGVIKEVDGAPFRPGFFSMPDGRVLAVQYSSSAKMNEILIINPATGIRKHLVYASLDYYDVEGGRLLVRYNQPNRLSEVITLSNGKARQATEQDFKEFSNLANQSYQAPMPNESTKPPADLQPQNLPVTHIQIHDQITARAIIGGKVVYLSFAFIQNGRTMIPARELMEQAGLEVIQQKVAGKVNSSSFTLNGPGGTETVTAADSMMIGDRLYVGSNVLKRIGLPIQGMNWNP</sequence>
<feature type="chain" id="PRO_5045197878" description="Copper amine oxidase-like N-terminal domain-containing protein" evidence="2">
    <location>
        <begin position="34"/>
        <end position="425"/>
    </location>
</feature>
<evidence type="ECO:0000313" key="4">
    <source>
        <dbReference type="Proteomes" id="UP000676601"/>
    </source>
</evidence>
<comment type="caution">
    <text evidence="3">The sequence shown here is derived from an EMBL/GenBank/DDBJ whole genome shotgun (WGS) entry which is preliminary data.</text>
</comment>
<reference evidence="3 4" key="1">
    <citation type="submission" date="2021-03" db="EMBL/GenBank/DDBJ databases">
        <title>Antimicrobial resistance genes in bacteria isolated from Japanese honey, and their potential for conferring macrolide and lincosamide resistance in the American foulbrood pathogen Paenibacillus larvae.</title>
        <authorList>
            <person name="Okamoto M."/>
            <person name="Kumagai M."/>
            <person name="Kanamori H."/>
            <person name="Takamatsu D."/>
        </authorList>
    </citation>
    <scope>NUCLEOTIDE SEQUENCE [LARGE SCALE GENOMIC DNA]</scope>
    <source>
        <strain evidence="3 4">J21TS7</strain>
    </source>
</reference>
<keyword evidence="2" id="KW-0732">Signal</keyword>
<dbReference type="Proteomes" id="UP000676601">
    <property type="component" value="Unassembled WGS sequence"/>
</dbReference>
<accession>A0ABQ4LB28</accession>
<dbReference type="RefSeq" id="WP_212983519.1">
    <property type="nucleotide sequence ID" value="NZ_BORU01000001.1"/>
</dbReference>
<evidence type="ECO:0000256" key="2">
    <source>
        <dbReference type="SAM" id="SignalP"/>
    </source>
</evidence>